<feature type="transmembrane region" description="Helical" evidence="1">
    <location>
        <begin position="60"/>
        <end position="80"/>
    </location>
</feature>
<evidence type="ECO:0008006" key="4">
    <source>
        <dbReference type="Google" id="ProtNLM"/>
    </source>
</evidence>
<keyword evidence="1" id="KW-0812">Transmembrane</keyword>
<accession>A0A501W615</accession>
<keyword evidence="1" id="KW-0472">Membrane</keyword>
<sequence length="150" mass="16979">MKNKLKSIRSIGIALIAVSSLTIISSLFGLLYWIDFITEKASNFDQVPYESHMLSFAKPIAVISLTFGLGFLVVGIFITLYKNWARVLAQVLAVLYLINFWYQAIFIAPYNPFDKGEIGIDQVLGALLWSVPFILLIRYLNKDKVKSHFA</sequence>
<evidence type="ECO:0000313" key="2">
    <source>
        <dbReference type="EMBL" id="TPE44728.1"/>
    </source>
</evidence>
<name>A0A501W615_9BACT</name>
<feature type="transmembrane region" description="Helical" evidence="1">
    <location>
        <begin position="12"/>
        <end position="34"/>
    </location>
</feature>
<evidence type="ECO:0000313" key="3">
    <source>
        <dbReference type="Proteomes" id="UP000316727"/>
    </source>
</evidence>
<organism evidence="2 3">
    <name type="scientific">Pontibacter mangrovi</name>
    <dbReference type="NCBI Taxonomy" id="2589816"/>
    <lineage>
        <taxon>Bacteria</taxon>
        <taxon>Pseudomonadati</taxon>
        <taxon>Bacteroidota</taxon>
        <taxon>Cytophagia</taxon>
        <taxon>Cytophagales</taxon>
        <taxon>Hymenobacteraceae</taxon>
        <taxon>Pontibacter</taxon>
    </lineage>
</organism>
<feature type="transmembrane region" description="Helical" evidence="1">
    <location>
        <begin position="87"/>
        <end position="110"/>
    </location>
</feature>
<dbReference type="EMBL" id="VFRQ01000003">
    <property type="protein sequence ID" value="TPE44728.1"/>
    <property type="molecule type" value="Genomic_DNA"/>
</dbReference>
<dbReference type="AlphaFoldDB" id="A0A501W615"/>
<reference evidence="2 3" key="1">
    <citation type="submission" date="2019-06" db="EMBL/GenBank/DDBJ databases">
        <title>A novel bacterium of genus Pontibacter, isolated from marine sediment.</title>
        <authorList>
            <person name="Huang H."/>
            <person name="Mo K."/>
            <person name="Hu Y."/>
        </authorList>
    </citation>
    <scope>NUCLEOTIDE SEQUENCE [LARGE SCALE GENOMIC DNA]</scope>
    <source>
        <strain evidence="2 3">HB172049</strain>
    </source>
</reference>
<dbReference type="RefSeq" id="WP_140620762.1">
    <property type="nucleotide sequence ID" value="NZ_VFRQ01000003.1"/>
</dbReference>
<dbReference type="Proteomes" id="UP000316727">
    <property type="component" value="Unassembled WGS sequence"/>
</dbReference>
<keyword evidence="1" id="KW-1133">Transmembrane helix</keyword>
<comment type="caution">
    <text evidence="2">The sequence shown here is derived from an EMBL/GenBank/DDBJ whole genome shotgun (WGS) entry which is preliminary data.</text>
</comment>
<protein>
    <recommendedName>
        <fullName evidence="4">DUF2569 domain-containing protein</fullName>
    </recommendedName>
</protein>
<proteinExistence type="predicted"/>
<gene>
    <name evidence="2" type="ORF">FJM65_06805</name>
</gene>
<dbReference type="OrthoDB" id="9897284at2"/>
<feature type="transmembrane region" description="Helical" evidence="1">
    <location>
        <begin position="122"/>
        <end position="140"/>
    </location>
</feature>
<evidence type="ECO:0000256" key="1">
    <source>
        <dbReference type="SAM" id="Phobius"/>
    </source>
</evidence>
<keyword evidence="3" id="KW-1185">Reference proteome</keyword>